<dbReference type="HOGENOM" id="CLU_037628_15_0_0"/>
<evidence type="ECO:0000259" key="4">
    <source>
        <dbReference type="PROSITE" id="PS50949"/>
    </source>
</evidence>
<dbReference type="STRING" id="661478.OP10G_1152"/>
<dbReference type="PANTHER" id="PTHR30146:SF109">
    <property type="entry name" value="HTH-TYPE TRANSCRIPTIONAL REGULATOR GALS"/>
    <property type="match status" value="1"/>
</dbReference>
<dbReference type="SMART" id="SM00345">
    <property type="entry name" value="HTH_GNTR"/>
    <property type="match status" value="1"/>
</dbReference>
<sequence length="365" mass="40619">MPRANHLFQYQEIAQELKEQILRGEFGVEGRLPSERALGIRFEVQRNTIRQALELLEKEGQILTQEKRGSFVRVPPSAPGPDTFLVNIHRGSSANLTHLMEGFSHISEQAGYRVRRRNTDPARGAALDHVPDPDRLPEDTAGVVLWPQNPTDAEMLGKLNRAIPLVLVDRRVLGVSADSVRFDDLAGGQMITEHLLSQGHRRIAFLTDDVFAETVQNRWHGYVLAHETNDVPVDPRLNLLFHGIDVPFFGVAMRHQLSQGKLSPTAIVCSNDLVAFTLLRFLHDEGIRVPDDLAVTGYGNSIPDYTEAMTLTTVDQPFYEVGTAAARILIDRMGQSTPERLRAAHDITIPVRLIVRASSTGSVPK</sequence>
<accession>A0A068NP46</accession>
<dbReference type="SUPFAM" id="SSF46785">
    <property type="entry name" value="Winged helix' DNA-binding domain"/>
    <property type="match status" value="1"/>
</dbReference>
<evidence type="ECO:0000256" key="2">
    <source>
        <dbReference type="ARBA" id="ARBA00023125"/>
    </source>
</evidence>
<dbReference type="PROSITE" id="PS50949">
    <property type="entry name" value="HTH_GNTR"/>
    <property type="match status" value="1"/>
</dbReference>
<keyword evidence="2" id="KW-0238">DNA-binding</keyword>
<dbReference type="PANTHER" id="PTHR30146">
    <property type="entry name" value="LACI-RELATED TRANSCRIPTIONAL REPRESSOR"/>
    <property type="match status" value="1"/>
</dbReference>
<evidence type="ECO:0000313" key="5">
    <source>
        <dbReference type="EMBL" id="AIE84520.1"/>
    </source>
</evidence>
<evidence type="ECO:0000256" key="1">
    <source>
        <dbReference type="ARBA" id="ARBA00023015"/>
    </source>
</evidence>
<gene>
    <name evidence="5" type="ORF">OP10G_1152</name>
</gene>
<dbReference type="RefSeq" id="WP_025226850.1">
    <property type="nucleotide sequence ID" value="NZ_CP007139.1"/>
</dbReference>
<feature type="domain" description="HTH gntR-type" evidence="4">
    <location>
        <begin position="7"/>
        <end position="75"/>
    </location>
</feature>
<organism evidence="5 6">
    <name type="scientific">Fimbriimonas ginsengisoli Gsoil 348</name>
    <dbReference type="NCBI Taxonomy" id="661478"/>
    <lineage>
        <taxon>Bacteria</taxon>
        <taxon>Bacillati</taxon>
        <taxon>Armatimonadota</taxon>
        <taxon>Fimbriimonadia</taxon>
        <taxon>Fimbriimonadales</taxon>
        <taxon>Fimbriimonadaceae</taxon>
        <taxon>Fimbriimonas</taxon>
    </lineage>
</organism>
<dbReference type="InterPro" id="IPR036388">
    <property type="entry name" value="WH-like_DNA-bd_sf"/>
</dbReference>
<dbReference type="Pfam" id="PF00392">
    <property type="entry name" value="GntR"/>
    <property type="match status" value="1"/>
</dbReference>
<dbReference type="OrthoDB" id="9813468at2"/>
<dbReference type="SUPFAM" id="SSF53822">
    <property type="entry name" value="Periplasmic binding protein-like I"/>
    <property type="match status" value="1"/>
</dbReference>
<dbReference type="KEGG" id="fgi:OP10G_1152"/>
<dbReference type="Gene3D" id="3.40.50.2300">
    <property type="match status" value="2"/>
</dbReference>
<keyword evidence="3" id="KW-0804">Transcription</keyword>
<dbReference type="CDD" id="cd06267">
    <property type="entry name" value="PBP1_LacI_sugar_binding-like"/>
    <property type="match status" value="1"/>
</dbReference>
<dbReference type="InterPro" id="IPR036390">
    <property type="entry name" value="WH_DNA-bd_sf"/>
</dbReference>
<dbReference type="InterPro" id="IPR028082">
    <property type="entry name" value="Peripla_BP_I"/>
</dbReference>
<dbReference type="CDD" id="cd07377">
    <property type="entry name" value="WHTH_GntR"/>
    <property type="match status" value="1"/>
</dbReference>
<dbReference type="GO" id="GO:0000976">
    <property type="term" value="F:transcription cis-regulatory region binding"/>
    <property type="evidence" value="ECO:0007669"/>
    <property type="project" value="TreeGrafter"/>
</dbReference>
<evidence type="ECO:0000256" key="3">
    <source>
        <dbReference type="ARBA" id="ARBA00023163"/>
    </source>
</evidence>
<dbReference type="InterPro" id="IPR000524">
    <property type="entry name" value="Tscrpt_reg_HTH_GntR"/>
</dbReference>
<reference evidence="5 6" key="1">
    <citation type="journal article" date="2014" name="PLoS ONE">
        <title>The first complete genome sequence of the class fimbriimonadia in the phylum armatimonadetes.</title>
        <authorList>
            <person name="Hu Z.Y."/>
            <person name="Wang Y.Z."/>
            <person name="Im W.T."/>
            <person name="Wang S.Y."/>
            <person name="Zhao G.P."/>
            <person name="Zheng H.J."/>
            <person name="Quan Z.X."/>
        </authorList>
    </citation>
    <scope>NUCLEOTIDE SEQUENCE [LARGE SCALE GENOMIC DNA]</scope>
    <source>
        <strain evidence="5">Gsoil 348</strain>
    </source>
</reference>
<keyword evidence="6" id="KW-1185">Reference proteome</keyword>
<evidence type="ECO:0000313" key="6">
    <source>
        <dbReference type="Proteomes" id="UP000027982"/>
    </source>
</evidence>
<dbReference type="PRINTS" id="PR00035">
    <property type="entry name" value="HTHGNTR"/>
</dbReference>
<dbReference type="InterPro" id="IPR046335">
    <property type="entry name" value="LacI/GalR-like_sensor"/>
</dbReference>
<proteinExistence type="predicted"/>
<dbReference type="GO" id="GO:0003700">
    <property type="term" value="F:DNA-binding transcription factor activity"/>
    <property type="evidence" value="ECO:0007669"/>
    <property type="project" value="InterPro"/>
</dbReference>
<dbReference type="EMBL" id="CP007139">
    <property type="protein sequence ID" value="AIE84520.1"/>
    <property type="molecule type" value="Genomic_DNA"/>
</dbReference>
<dbReference type="AlphaFoldDB" id="A0A068NP46"/>
<keyword evidence="1" id="KW-0805">Transcription regulation</keyword>
<dbReference type="Pfam" id="PF13377">
    <property type="entry name" value="Peripla_BP_3"/>
    <property type="match status" value="1"/>
</dbReference>
<dbReference type="eggNOG" id="COG1609">
    <property type="taxonomic scope" value="Bacteria"/>
</dbReference>
<dbReference type="Proteomes" id="UP000027982">
    <property type="component" value="Chromosome"/>
</dbReference>
<name>A0A068NP46_FIMGI</name>
<protein>
    <submittedName>
        <fullName evidence="5">Periplasmic binding protein/LacI transcriptional regulator</fullName>
    </submittedName>
</protein>
<dbReference type="Gene3D" id="1.10.10.10">
    <property type="entry name" value="Winged helix-like DNA-binding domain superfamily/Winged helix DNA-binding domain"/>
    <property type="match status" value="1"/>
</dbReference>